<feature type="region of interest" description="Disordered" evidence="1">
    <location>
        <begin position="1"/>
        <end position="178"/>
    </location>
</feature>
<proteinExistence type="predicted"/>
<keyword evidence="2" id="KW-1133">Transmembrane helix</keyword>
<gene>
    <name evidence="3" type="ORF">ACFQLX_04380</name>
</gene>
<comment type="caution">
    <text evidence="3">The sequence shown here is derived from an EMBL/GenBank/DDBJ whole genome shotgun (WGS) entry which is preliminary data.</text>
</comment>
<dbReference type="Proteomes" id="UP001596413">
    <property type="component" value="Unassembled WGS sequence"/>
</dbReference>
<keyword evidence="2" id="KW-0812">Transmembrane</keyword>
<name>A0ABW2GCH4_9ACTN</name>
<dbReference type="RefSeq" id="WP_386412085.1">
    <property type="nucleotide sequence ID" value="NZ_JBHSZO010000004.1"/>
</dbReference>
<evidence type="ECO:0000256" key="2">
    <source>
        <dbReference type="SAM" id="Phobius"/>
    </source>
</evidence>
<feature type="region of interest" description="Disordered" evidence="1">
    <location>
        <begin position="226"/>
        <end position="255"/>
    </location>
</feature>
<evidence type="ECO:0000313" key="4">
    <source>
        <dbReference type="Proteomes" id="UP001596413"/>
    </source>
</evidence>
<sequence length="315" mass="32354">MQPLPQPQPPLRPLPSPGLPTTGLPAGAGAPLYRETSDQQPAGGASEAPASGASGSSDSSGPSGSSGSSGSSGEPAVPAPGGQQPPAGDPGEQRQPGWGSQWSRRQPPRRGGGSGGDDGADQGSRGLWGSGRTSGQGDSGSGPGSDQGAWGRRPEAHSGQRGQGTPGGPARLRWDPTDPNQRRARYALLSGMWAFFFALFSLWQLALLLGVLALYWGVSALRNKAERTADPDAPARTATTDAAGRPVLPPGSRPQKTAATMGIVSGGLALLVVAGFFAVQLHYSDYYECREDALTQTAQDACRELPTPPFLPEDQ</sequence>
<keyword evidence="2" id="KW-0472">Membrane</keyword>
<protein>
    <recommendedName>
        <fullName evidence="5">Integral membrane protein</fullName>
    </recommendedName>
</protein>
<feature type="compositionally biased region" description="Pro residues" evidence="1">
    <location>
        <begin position="1"/>
        <end position="18"/>
    </location>
</feature>
<accession>A0ABW2GCH4</accession>
<dbReference type="EMBL" id="JBHSZO010000004">
    <property type="protein sequence ID" value="MFC7217411.1"/>
    <property type="molecule type" value="Genomic_DNA"/>
</dbReference>
<feature type="compositionally biased region" description="Low complexity" evidence="1">
    <location>
        <begin position="231"/>
        <end position="246"/>
    </location>
</feature>
<evidence type="ECO:0008006" key="5">
    <source>
        <dbReference type="Google" id="ProtNLM"/>
    </source>
</evidence>
<feature type="transmembrane region" description="Helical" evidence="2">
    <location>
        <begin position="258"/>
        <end position="279"/>
    </location>
</feature>
<evidence type="ECO:0000256" key="1">
    <source>
        <dbReference type="SAM" id="MobiDB-lite"/>
    </source>
</evidence>
<feature type="compositionally biased region" description="Gly residues" evidence="1">
    <location>
        <begin position="126"/>
        <end position="145"/>
    </location>
</feature>
<feature type="transmembrane region" description="Helical" evidence="2">
    <location>
        <begin position="192"/>
        <end position="216"/>
    </location>
</feature>
<keyword evidence="4" id="KW-1185">Reference proteome</keyword>
<feature type="compositionally biased region" description="Low complexity" evidence="1">
    <location>
        <begin position="41"/>
        <end position="90"/>
    </location>
</feature>
<organism evidence="3 4">
    <name type="scientific">Streptomyces polyrhachis</name>
    <dbReference type="NCBI Taxonomy" id="1282885"/>
    <lineage>
        <taxon>Bacteria</taxon>
        <taxon>Bacillati</taxon>
        <taxon>Actinomycetota</taxon>
        <taxon>Actinomycetes</taxon>
        <taxon>Kitasatosporales</taxon>
        <taxon>Streptomycetaceae</taxon>
        <taxon>Streptomyces</taxon>
    </lineage>
</organism>
<reference evidence="4" key="1">
    <citation type="journal article" date="2019" name="Int. J. Syst. Evol. Microbiol.">
        <title>The Global Catalogue of Microorganisms (GCM) 10K type strain sequencing project: providing services to taxonomists for standard genome sequencing and annotation.</title>
        <authorList>
            <consortium name="The Broad Institute Genomics Platform"/>
            <consortium name="The Broad Institute Genome Sequencing Center for Infectious Disease"/>
            <person name="Wu L."/>
            <person name="Ma J."/>
        </authorList>
    </citation>
    <scope>NUCLEOTIDE SEQUENCE [LARGE SCALE GENOMIC DNA]</scope>
    <source>
        <strain evidence="4">CGMCC 1.13681</strain>
    </source>
</reference>
<feature type="compositionally biased region" description="Low complexity" evidence="1">
    <location>
        <begin position="19"/>
        <end position="32"/>
    </location>
</feature>
<evidence type="ECO:0000313" key="3">
    <source>
        <dbReference type="EMBL" id="MFC7217411.1"/>
    </source>
</evidence>